<sequence>MGIVVIASAASCASLLVVIVCLLAAFDVSREIEAATEELAREMAEFKESTDQLWNGIRSNGFRGKRQAYGAQPPGGYVEANVAEWVRRVNVMWKGKGSARLDHLDRKELPGTQGPMVMRELMENQVMTPRTLPPDNTIPRHASCANPDPKVHLDLQEGPDLAGPMGVEGPPGPDGGPGEEGPLGRIGRDAEYCPCPPKRASAAGAYTLPRG</sequence>
<feature type="signal peptide" evidence="5">
    <location>
        <begin position="1"/>
        <end position="25"/>
    </location>
</feature>
<feature type="region of interest" description="Disordered" evidence="4">
    <location>
        <begin position="155"/>
        <end position="211"/>
    </location>
</feature>
<keyword evidence="2" id="KW-0677">Repeat</keyword>
<organism evidence="7 8">
    <name type="scientific">Mesorhabditis spiculigera</name>
    <dbReference type="NCBI Taxonomy" id="96644"/>
    <lineage>
        <taxon>Eukaryota</taxon>
        <taxon>Metazoa</taxon>
        <taxon>Ecdysozoa</taxon>
        <taxon>Nematoda</taxon>
        <taxon>Chromadorea</taxon>
        <taxon>Rhabditida</taxon>
        <taxon>Rhabditina</taxon>
        <taxon>Rhabditomorpha</taxon>
        <taxon>Rhabditoidea</taxon>
        <taxon>Rhabditidae</taxon>
        <taxon>Mesorhabditinae</taxon>
        <taxon>Mesorhabditis</taxon>
    </lineage>
</organism>
<evidence type="ECO:0000256" key="5">
    <source>
        <dbReference type="SAM" id="SignalP"/>
    </source>
</evidence>
<dbReference type="SMART" id="SM01088">
    <property type="entry name" value="Col_cuticle_N"/>
    <property type="match status" value="1"/>
</dbReference>
<evidence type="ECO:0000256" key="3">
    <source>
        <dbReference type="ARBA" id="ARBA00023157"/>
    </source>
</evidence>
<gene>
    <name evidence="7" type="ORF">MSPICULIGERA_LOCUS23545</name>
</gene>
<dbReference type="EMBL" id="CATQJA010002706">
    <property type="protein sequence ID" value="CAJ0585527.1"/>
    <property type="molecule type" value="Genomic_DNA"/>
</dbReference>
<keyword evidence="3" id="KW-1015">Disulfide bond</keyword>
<keyword evidence="8" id="KW-1185">Reference proteome</keyword>
<dbReference type="Pfam" id="PF01484">
    <property type="entry name" value="Col_cuticle_N"/>
    <property type="match status" value="1"/>
</dbReference>
<evidence type="ECO:0000256" key="4">
    <source>
        <dbReference type="SAM" id="MobiDB-lite"/>
    </source>
</evidence>
<evidence type="ECO:0000256" key="1">
    <source>
        <dbReference type="ARBA" id="ARBA00011518"/>
    </source>
</evidence>
<feature type="non-terminal residue" evidence="7">
    <location>
        <position position="1"/>
    </location>
</feature>
<feature type="chain" id="PRO_5041434150" description="Nematode cuticle collagen N-terminal domain-containing protein" evidence="5">
    <location>
        <begin position="26"/>
        <end position="211"/>
    </location>
</feature>
<feature type="domain" description="Nematode cuticle collagen N-terminal" evidence="6">
    <location>
        <begin position="5"/>
        <end position="57"/>
    </location>
</feature>
<reference evidence="7" key="1">
    <citation type="submission" date="2023-06" db="EMBL/GenBank/DDBJ databases">
        <authorList>
            <person name="Delattre M."/>
        </authorList>
    </citation>
    <scope>NUCLEOTIDE SEQUENCE</scope>
    <source>
        <strain evidence="7">AF72</strain>
    </source>
</reference>
<evidence type="ECO:0000259" key="6">
    <source>
        <dbReference type="SMART" id="SM01088"/>
    </source>
</evidence>
<dbReference type="AlphaFoldDB" id="A0AA36DE36"/>
<evidence type="ECO:0000313" key="8">
    <source>
        <dbReference type="Proteomes" id="UP001177023"/>
    </source>
</evidence>
<comment type="caution">
    <text evidence="7">The sequence shown here is derived from an EMBL/GenBank/DDBJ whole genome shotgun (WGS) entry which is preliminary data.</text>
</comment>
<evidence type="ECO:0000256" key="2">
    <source>
        <dbReference type="ARBA" id="ARBA00022737"/>
    </source>
</evidence>
<dbReference type="Proteomes" id="UP001177023">
    <property type="component" value="Unassembled WGS sequence"/>
</dbReference>
<dbReference type="InterPro" id="IPR002486">
    <property type="entry name" value="Col_cuticle_N"/>
</dbReference>
<name>A0AA36DE36_9BILA</name>
<protein>
    <recommendedName>
        <fullName evidence="6">Nematode cuticle collagen N-terminal domain-containing protein</fullName>
    </recommendedName>
</protein>
<dbReference type="GO" id="GO:0042302">
    <property type="term" value="F:structural constituent of cuticle"/>
    <property type="evidence" value="ECO:0007669"/>
    <property type="project" value="InterPro"/>
</dbReference>
<proteinExistence type="predicted"/>
<keyword evidence="5" id="KW-0732">Signal</keyword>
<comment type="subunit">
    <text evidence="1">Collagen polypeptide chains are complexed within the cuticle by disulfide bonds and other types of covalent cross-links.</text>
</comment>
<evidence type="ECO:0000313" key="7">
    <source>
        <dbReference type="EMBL" id="CAJ0585527.1"/>
    </source>
</evidence>
<accession>A0AA36DE36</accession>